<reference evidence="1 2" key="2">
    <citation type="journal article" date="2020" name="Antonie Van Leeuwenhoek">
        <title>Phylogenomic characterisation of a novel corynebacterial species pathogenic to animals.</title>
        <authorList>
            <person name="Moller J."/>
            <person name="Musella L."/>
            <person name="Melnikov V."/>
            <person name="Geissdorfer W."/>
            <person name="Burkovski A."/>
            <person name="Sangal V."/>
        </authorList>
    </citation>
    <scope>NUCLEOTIDE SEQUENCE [LARGE SCALE GENOMIC DNA]</scope>
    <source>
        <strain evidence="1 2">PO100/5</strain>
    </source>
</reference>
<dbReference type="Proteomes" id="UP000195652">
    <property type="component" value="Chromosome"/>
</dbReference>
<reference evidence="1 2" key="4">
    <citation type="journal article" date="2020" name="PLoS ONE">
        <title>Taxonomic classification of strain PO100/5 shows a broader geographic distribution and genetic markers of the recently described Corynebacterium silvaticum.</title>
        <authorList>
            <person name="Viana M.V.C."/>
            <person name="Profeta R."/>
            <person name="da Silva A.L."/>
            <person name="Hurtado R."/>
            <person name="Cerqueira J.C."/>
            <person name="Ribeiro B.F.S."/>
            <person name="Almeida M.O."/>
            <person name="Morais-Rodrigues F."/>
            <person name="Soares S.C."/>
            <person name="Oliveira M."/>
            <person name="Tavares L."/>
            <person name="Figueiredo H."/>
            <person name="Wattam A.R."/>
            <person name="Barh D."/>
            <person name="Ghosh P."/>
            <person name="Silva A."/>
            <person name="Azevedo V."/>
        </authorList>
    </citation>
    <scope>NUCLEOTIDE SEQUENCE [LARGE SCALE GENOMIC DNA]</scope>
    <source>
        <strain evidence="1 2">PO100/5</strain>
    </source>
</reference>
<protein>
    <submittedName>
        <fullName evidence="1">Uncharacterized protein</fullName>
    </submittedName>
</protein>
<accession>A0ACD4PZ13</accession>
<name>A0ACD4PZ13_9CORY</name>
<reference evidence="1 2" key="1">
    <citation type="journal article" date="2014" name="BMC Vet. Res.">
        <title>First report of Corynebacterium pseudotuberculosis from caseous lymphadenitis lesions in Black Alentejano pig (Sus scrofa domesticus).</title>
        <authorList>
            <person name="Oliveira M."/>
            <person name="Barroco C."/>
            <person name="Mottola C."/>
            <person name="Santos R."/>
            <person name="Lemsaddek A."/>
            <person name="Tavares L."/>
            <person name="Semedo-Lemsaddek T."/>
        </authorList>
    </citation>
    <scope>NUCLEOTIDE SEQUENCE [LARGE SCALE GENOMIC DNA]</scope>
    <source>
        <strain evidence="1 2">PO100/5</strain>
    </source>
</reference>
<organism evidence="1 2">
    <name type="scientific">Corynebacterium silvaticum</name>
    <dbReference type="NCBI Taxonomy" id="2320431"/>
    <lineage>
        <taxon>Bacteria</taxon>
        <taxon>Bacillati</taxon>
        <taxon>Actinomycetota</taxon>
        <taxon>Actinomycetes</taxon>
        <taxon>Mycobacteriales</taxon>
        <taxon>Corynebacteriaceae</taxon>
        <taxon>Corynebacterium</taxon>
    </lineage>
</organism>
<gene>
    <name evidence="1" type="ORF">CBE74_12155</name>
</gene>
<evidence type="ECO:0000313" key="2">
    <source>
        <dbReference type="Proteomes" id="UP000195652"/>
    </source>
</evidence>
<keyword evidence="2" id="KW-1185">Reference proteome</keyword>
<dbReference type="EMBL" id="CP021417">
    <property type="protein sequence ID" value="WCV10705.1"/>
    <property type="molecule type" value="Genomic_DNA"/>
</dbReference>
<evidence type="ECO:0000313" key="1">
    <source>
        <dbReference type="EMBL" id="WCV10705.1"/>
    </source>
</evidence>
<proteinExistence type="predicted"/>
<sequence>MILRKMCTAAAIGVMIAAGVPASQALPSDGYFDTTNIPSETKVNQGDQIHPEDSKYGHSYCTAGYVDADNGRVWLSGHCGADGAKVYMTNISEKSGRLSRDTIKS</sequence>
<reference evidence="1 2" key="3">
    <citation type="journal article" date="2020" name="Int. J. Syst. Evol. Microbiol.">
        <title>Corynebacterium silvaticum sp. nov., a unique group of NTTB corynebacteria in wild boar and roe deer.</title>
        <authorList>
            <person name="Dangel A."/>
            <person name="Berger A."/>
            <person name="Rau J."/>
            <person name="Eisenberg T."/>
            <person name="Kampfer P."/>
            <person name="Margos G."/>
            <person name="Contzen M."/>
            <person name="Busse H.J."/>
            <person name="Konrad R."/>
            <person name="Peters M."/>
            <person name="Sting R."/>
            <person name="Sing A."/>
        </authorList>
    </citation>
    <scope>NUCLEOTIDE SEQUENCE [LARGE SCALE GENOMIC DNA]</scope>
    <source>
        <strain evidence="1 2">PO100/5</strain>
    </source>
</reference>